<proteinExistence type="inferred from homology"/>
<keyword evidence="7" id="KW-0479">Metal-binding</keyword>
<comment type="subunit">
    <text evidence="4">Homotetramer.</text>
</comment>
<dbReference type="GO" id="GO:0000256">
    <property type="term" value="P:allantoin catabolic process"/>
    <property type="evidence" value="ECO:0007669"/>
    <property type="project" value="InterPro"/>
</dbReference>
<evidence type="ECO:0000256" key="5">
    <source>
        <dbReference type="ARBA" id="ARBA00012863"/>
    </source>
</evidence>
<evidence type="ECO:0000313" key="11">
    <source>
        <dbReference type="EMBL" id="KJK51264.1"/>
    </source>
</evidence>
<dbReference type="OrthoDB" id="9803027at2"/>
<dbReference type="PATRIC" id="fig|68170.10.peg.7524"/>
<dbReference type="SUPFAM" id="SSF51556">
    <property type="entry name" value="Metallo-dependent hydrolases"/>
    <property type="match status" value="1"/>
</dbReference>
<dbReference type="InterPro" id="IPR032466">
    <property type="entry name" value="Metal_Hydrolase"/>
</dbReference>
<dbReference type="Gene3D" id="3.20.20.140">
    <property type="entry name" value="Metal-dependent hydrolases"/>
    <property type="match status" value="1"/>
</dbReference>
<dbReference type="MEROPS" id="M38.972"/>
<dbReference type="GO" id="GO:0004038">
    <property type="term" value="F:allantoinase activity"/>
    <property type="evidence" value="ECO:0007669"/>
    <property type="project" value="UniProtKB-EC"/>
</dbReference>
<dbReference type="STRING" id="68170.GCA_000974445_04814"/>
<evidence type="ECO:0000259" key="10">
    <source>
        <dbReference type="Pfam" id="PF01979"/>
    </source>
</evidence>
<accession>A0A0F0H6A9</accession>
<evidence type="ECO:0000256" key="3">
    <source>
        <dbReference type="ARBA" id="ARBA00010368"/>
    </source>
</evidence>
<keyword evidence="6" id="KW-0659">Purine metabolism</keyword>
<dbReference type="InterPro" id="IPR017593">
    <property type="entry name" value="Allantoinase"/>
</dbReference>
<comment type="caution">
    <text evidence="11">The sequence shown here is derived from an EMBL/GenBank/DDBJ whole genome shotgun (WGS) entry which is preliminary data.</text>
</comment>
<dbReference type="eggNOG" id="COG0044">
    <property type="taxonomic scope" value="Bacteria"/>
</dbReference>
<dbReference type="InterPro" id="IPR006680">
    <property type="entry name" value="Amidohydro-rel"/>
</dbReference>
<comment type="similarity">
    <text evidence="3">Belongs to the metallo-dependent hydrolases superfamily. Allantoinase family.</text>
</comment>
<dbReference type="AlphaFoldDB" id="A0A0F0H6A9"/>
<sequence length="429" mass="46666">MDLVFRARRVITPQGEIAADVGVVDGRIVAVEPFIESPNVVHLADDEVLLPGLVDTHVHVNDPGRTEWEGFETATRAAAAGGVTTIIDMPLNSIPPTVEVAALEIKRKAAANVSVDVGFWGGIIPGNLADLKPLHEAGVFGFKCFLLHSGVDEFPAVTKAELEAALRELATLDALTIVHAEDAHTVRESEPDYPGFLASRPREAENRAIADVVELTRKTGARTHILHLSSSDALHIIEGAHRDRLPVTAETCPHYLTFTAEEIHDGQTEFKCCPPIREAENREALWQGLREGVIELVVSDHSPSTVELKAGDFATAWGGIASLQLGLPAVWTGARSRGFHLTDVVRWMATHPARQVGLESKGAIEVGKDADLVVFAPDQKFVVDKNALHHRNPVTPYHGRELHGVVRQTWLRGKEISTTHGKLLRRGEA</sequence>
<dbReference type="PANTHER" id="PTHR43668">
    <property type="entry name" value="ALLANTOINASE"/>
    <property type="match status" value="1"/>
</dbReference>
<feature type="domain" description="Amidohydrolase-related" evidence="10">
    <location>
        <begin position="48"/>
        <end position="414"/>
    </location>
</feature>
<reference evidence="11 12" key="1">
    <citation type="submission" date="2015-02" db="EMBL/GenBank/DDBJ databases">
        <authorList>
            <person name="Ju K.-S."/>
            <person name="Doroghazi J.R."/>
            <person name="Metcalf W."/>
        </authorList>
    </citation>
    <scope>NUCLEOTIDE SEQUENCE [LARGE SCALE GENOMIC DNA]</scope>
    <source>
        <strain evidence="11 12">NRRL B-16140</strain>
    </source>
</reference>
<name>A0A0F0H6A9_LENAE</name>
<dbReference type="FunFam" id="3.20.20.140:FF:000032">
    <property type="entry name" value="Allantoinase Dal1"/>
    <property type="match status" value="1"/>
</dbReference>
<dbReference type="GO" id="GO:0005737">
    <property type="term" value="C:cytoplasm"/>
    <property type="evidence" value="ECO:0007669"/>
    <property type="project" value="TreeGrafter"/>
</dbReference>
<keyword evidence="8" id="KW-0378">Hydrolase</keyword>
<evidence type="ECO:0000256" key="1">
    <source>
        <dbReference type="ARBA" id="ARBA00001947"/>
    </source>
</evidence>
<dbReference type="GO" id="GO:0050897">
    <property type="term" value="F:cobalt ion binding"/>
    <property type="evidence" value="ECO:0007669"/>
    <property type="project" value="InterPro"/>
</dbReference>
<dbReference type="InterPro" id="IPR011059">
    <property type="entry name" value="Metal-dep_hydrolase_composite"/>
</dbReference>
<keyword evidence="9" id="KW-0862">Zinc</keyword>
<dbReference type="Pfam" id="PF01979">
    <property type="entry name" value="Amidohydro_1"/>
    <property type="match status" value="1"/>
</dbReference>
<keyword evidence="12" id="KW-1185">Reference proteome</keyword>
<evidence type="ECO:0000256" key="7">
    <source>
        <dbReference type="ARBA" id="ARBA00022723"/>
    </source>
</evidence>
<dbReference type="InterPro" id="IPR050138">
    <property type="entry name" value="DHOase/Allantoinase_Hydrolase"/>
</dbReference>
<dbReference type="EC" id="3.5.2.5" evidence="5"/>
<dbReference type="GO" id="GO:0006145">
    <property type="term" value="P:purine nucleobase catabolic process"/>
    <property type="evidence" value="ECO:0007669"/>
    <property type="project" value="TreeGrafter"/>
</dbReference>
<evidence type="ECO:0000313" key="12">
    <source>
        <dbReference type="Proteomes" id="UP000033393"/>
    </source>
</evidence>
<dbReference type="Proteomes" id="UP000033393">
    <property type="component" value="Unassembled WGS sequence"/>
</dbReference>
<comment type="cofactor">
    <cofactor evidence="1">
        <name>Zn(2+)</name>
        <dbReference type="ChEBI" id="CHEBI:29105"/>
    </cofactor>
</comment>
<evidence type="ECO:0000256" key="6">
    <source>
        <dbReference type="ARBA" id="ARBA00022631"/>
    </source>
</evidence>
<evidence type="ECO:0000256" key="8">
    <source>
        <dbReference type="ARBA" id="ARBA00022801"/>
    </source>
</evidence>
<dbReference type="SUPFAM" id="SSF51338">
    <property type="entry name" value="Composite domain of metallo-dependent hydrolases"/>
    <property type="match status" value="1"/>
</dbReference>
<evidence type="ECO:0000256" key="9">
    <source>
        <dbReference type="ARBA" id="ARBA00022833"/>
    </source>
</evidence>
<protein>
    <recommendedName>
        <fullName evidence="5">allantoinase</fullName>
        <ecNumber evidence="5">3.5.2.5</ecNumber>
    </recommendedName>
</protein>
<evidence type="ECO:0000256" key="4">
    <source>
        <dbReference type="ARBA" id="ARBA00011881"/>
    </source>
</evidence>
<gene>
    <name evidence="11" type="ORF">UK23_07085</name>
</gene>
<dbReference type="EMBL" id="JYJG01000040">
    <property type="protein sequence ID" value="KJK51264.1"/>
    <property type="molecule type" value="Genomic_DNA"/>
</dbReference>
<evidence type="ECO:0000256" key="2">
    <source>
        <dbReference type="ARBA" id="ARBA00004968"/>
    </source>
</evidence>
<dbReference type="NCBIfam" id="TIGR03178">
    <property type="entry name" value="allantoinase"/>
    <property type="match status" value="1"/>
</dbReference>
<dbReference type="GO" id="GO:0008270">
    <property type="term" value="F:zinc ion binding"/>
    <property type="evidence" value="ECO:0007669"/>
    <property type="project" value="InterPro"/>
</dbReference>
<comment type="pathway">
    <text evidence="2">Nitrogen metabolism; (S)-allantoin degradation; allantoate from (S)-allantoin: step 1/1.</text>
</comment>
<dbReference type="RefSeq" id="WP_045310578.1">
    <property type="nucleotide sequence ID" value="NZ_JYJG01000040.1"/>
</dbReference>
<organism evidence="11 12">
    <name type="scientific">Lentzea aerocolonigenes</name>
    <name type="common">Lechevalieria aerocolonigenes</name>
    <name type="synonym">Saccharothrix aerocolonigenes</name>
    <dbReference type="NCBI Taxonomy" id="68170"/>
    <lineage>
        <taxon>Bacteria</taxon>
        <taxon>Bacillati</taxon>
        <taxon>Actinomycetota</taxon>
        <taxon>Actinomycetes</taxon>
        <taxon>Pseudonocardiales</taxon>
        <taxon>Pseudonocardiaceae</taxon>
        <taxon>Lentzea</taxon>
    </lineage>
</organism>
<dbReference type="PANTHER" id="PTHR43668:SF2">
    <property type="entry name" value="ALLANTOINASE"/>
    <property type="match status" value="1"/>
</dbReference>